<dbReference type="SUPFAM" id="SSF81338">
    <property type="entry name" value="Aquaporin-like"/>
    <property type="match status" value="1"/>
</dbReference>
<dbReference type="Pfam" id="PF00230">
    <property type="entry name" value="MIP"/>
    <property type="match status" value="1"/>
</dbReference>
<comment type="similarity">
    <text evidence="2 7">Belongs to the MIP/aquaporin (TC 1.A.8) family.</text>
</comment>
<dbReference type="GO" id="GO:0015254">
    <property type="term" value="F:glycerol channel activity"/>
    <property type="evidence" value="ECO:0007669"/>
    <property type="project" value="TreeGrafter"/>
</dbReference>
<dbReference type="Proteomes" id="UP000674179">
    <property type="component" value="Chromosome 31"/>
</dbReference>
<evidence type="ECO:0000256" key="3">
    <source>
        <dbReference type="ARBA" id="ARBA00022448"/>
    </source>
</evidence>
<dbReference type="InterPro" id="IPR022357">
    <property type="entry name" value="MIP_CS"/>
</dbReference>
<dbReference type="PROSITE" id="PS00221">
    <property type="entry name" value="MIP"/>
    <property type="match status" value="1"/>
</dbReference>
<feature type="transmembrane region" description="Helical" evidence="8">
    <location>
        <begin position="287"/>
        <end position="312"/>
    </location>
</feature>
<proteinExistence type="inferred from homology"/>
<evidence type="ECO:0000313" key="10">
    <source>
        <dbReference type="Proteomes" id="UP000674179"/>
    </source>
</evidence>
<evidence type="ECO:0000256" key="6">
    <source>
        <dbReference type="ARBA" id="ARBA00023136"/>
    </source>
</evidence>
<protein>
    <recommendedName>
        <fullName evidence="11">Aquaglyceroporin</fullName>
    </recommendedName>
</protein>
<dbReference type="GeneID" id="94169806"/>
<evidence type="ECO:0000256" key="5">
    <source>
        <dbReference type="ARBA" id="ARBA00022989"/>
    </source>
</evidence>
<dbReference type="KEGG" id="lenr:94169806"/>
<feature type="transmembrane region" description="Helical" evidence="8">
    <location>
        <begin position="239"/>
        <end position="261"/>
    </location>
</feature>
<evidence type="ECO:0008006" key="11">
    <source>
        <dbReference type="Google" id="ProtNLM"/>
    </source>
</evidence>
<evidence type="ECO:0000256" key="8">
    <source>
        <dbReference type="SAM" id="Phobius"/>
    </source>
</evidence>
<dbReference type="CDD" id="cd00333">
    <property type="entry name" value="MIP"/>
    <property type="match status" value="1"/>
</dbReference>
<comment type="caution">
    <text evidence="9">The sequence shown here is derived from an EMBL/GenBank/DDBJ whole genome shotgun (WGS) entry which is preliminary data.</text>
</comment>
<dbReference type="OrthoDB" id="3222at2759"/>
<reference evidence="9 10" key="1">
    <citation type="submission" date="2021-02" db="EMBL/GenBank/DDBJ databases">
        <title>Leishmania (Mundinia) enrietti genome sequencing and assembly.</title>
        <authorList>
            <person name="Almutairi H."/>
            <person name="Gatherer D."/>
        </authorList>
    </citation>
    <scope>NUCLEOTIDE SEQUENCE [LARGE SCALE GENOMIC DNA]</scope>
    <source>
        <strain evidence="9">CUR178</strain>
    </source>
</reference>
<keyword evidence="3 7" id="KW-0813">Transport</keyword>
<evidence type="ECO:0000256" key="1">
    <source>
        <dbReference type="ARBA" id="ARBA00004141"/>
    </source>
</evidence>
<keyword evidence="4 7" id="KW-0812">Transmembrane</keyword>
<feature type="transmembrane region" description="Helical" evidence="8">
    <location>
        <begin position="207"/>
        <end position="227"/>
    </location>
</feature>
<feature type="transmembrane region" description="Helical" evidence="8">
    <location>
        <begin position="72"/>
        <end position="91"/>
    </location>
</feature>
<evidence type="ECO:0000256" key="4">
    <source>
        <dbReference type="ARBA" id="ARBA00022692"/>
    </source>
</evidence>
<dbReference type="GO" id="GO:0005886">
    <property type="term" value="C:plasma membrane"/>
    <property type="evidence" value="ECO:0007669"/>
    <property type="project" value="TreeGrafter"/>
</dbReference>
<dbReference type="PRINTS" id="PR00783">
    <property type="entry name" value="MINTRINSICP"/>
</dbReference>
<keyword evidence="10" id="KW-1185">Reference proteome</keyword>
<dbReference type="RefSeq" id="XP_067690399.1">
    <property type="nucleotide sequence ID" value="XM_067834296.1"/>
</dbReference>
<dbReference type="AlphaFoldDB" id="A0A836KFA6"/>
<dbReference type="EMBL" id="JAFHKP010000031">
    <property type="protein sequence ID" value="KAG5471876.1"/>
    <property type="molecule type" value="Genomic_DNA"/>
</dbReference>
<accession>A0A836KFA6</accession>
<dbReference type="PANTHER" id="PTHR43829:SF9">
    <property type="entry name" value="AQUAPORIN-9"/>
    <property type="match status" value="1"/>
</dbReference>
<name>A0A836KFA6_LEIEN</name>
<gene>
    <name evidence="9" type="ORF">CUR178_02540</name>
</gene>
<dbReference type="NCBIfam" id="TIGR00861">
    <property type="entry name" value="MIP"/>
    <property type="match status" value="1"/>
</dbReference>
<dbReference type="PANTHER" id="PTHR43829">
    <property type="entry name" value="AQUAPORIN OR AQUAGLYCEROPORIN RELATED"/>
    <property type="match status" value="1"/>
</dbReference>
<dbReference type="InterPro" id="IPR050363">
    <property type="entry name" value="MIP/Aquaporin"/>
</dbReference>
<organism evidence="9 10">
    <name type="scientific">Leishmania enriettii</name>
    <dbReference type="NCBI Taxonomy" id="5663"/>
    <lineage>
        <taxon>Eukaryota</taxon>
        <taxon>Discoba</taxon>
        <taxon>Euglenozoa</taxon>
        <taxon>Kinetoplastea</taxon>
        <taxon>Metakinetoplastina</taxon>
        <taxon>Trypanosomatida</taxon>
        <taxon>Trypanosomatidae</taxon>
        <taxon>Leishmaniinae</taxon>
        <taxon>Leishmania</taxon>
    </lineage>
</organism>
<feature type="transmembrane region" description="Helical" evidence="8">
    <location>
        <begin position="103"/>
        <end position="124"/>
    </location>
</feature>
<dbReference type="Gene3D" id="1.20.1080.10">
    <property type="entry name" value="Glycerol uptake facilitator protein"/>
    <property type="match status" value="1"/>
</dbReference>
<dbReference type="InterPro" id="IPR023271">
    <property type="entry name" value="Aquaporin-like"/>
</dbReference>
<dbReference type="GO" id="GO:0015250">
    <property type="term" value="F:water channel activity"/>
    <property type="evidence" value="ECO:0007669"/>
    <property type="project" value="TreeGrafter"/>
</dbReference>
<feature type="transmembrane region" description="Helical" evidence="8">
    <location>
        <begin position="154"/>
        <end position="172"/>
    </location>
</feature>
<comment type="subcellular location">
    <subcellularLocation>
        <location evidence="1">Membrane</location>
        <topology evidence="1">Multi-pass membrane protein</topology>
    </subcellularLocation>
</comment>
<evidence type="ECO:0000256" key="2">
    <source>
        <dbReference type="ARBA" id="ARBA00006175"/>
    </source>
</evidence>
<evidence type="ECO:0000256" key="7">
    <source>
        <dbReference type="RuleBase" id="RU000477"/>
    </source>
</evidence>
<keyword evidence="6 8" id="KW-0472">Membrane</keyword>
<sequence>MTNSPLQTPHTSYEGEIQEYLRKEDSHDVIMGHEFDETNPEQKDEQKRNFTSQDVWPLYQHRLWLREYAAEFFGTFFLLSFGTGVNATTTFHAGATASYQTNVSYLAVTFGWACGLAIALFMSMGVSGGHLNPAVTIANCVFGAFPWKKAPGFFLAQLLGSLTGAANVYGLFKFHFDEAQQNLLPHETMASKFSGIFVTYPSVPNGYAVWSEVFNTMALMMGVLAVTDSRMTPALNFKPVAVGLLVFVIGITTGVNSGFAINPTRDLGPRMLTAMLWGSEPFTLYSYYFWIPTFMPFVGALLGMFLYVFFIIPPSL</sequence>
<dbReference type="InterPro" id="IPR000425">
    <property type="entry name" value="MIP"/>
</dbReference>
<evidence type="ECO:0000313" key="9">
    <source>
        <dbReference type="EMBL" id="KAG5471876.1"/>
    </source>
</evidence>
<keyword evidence="5 8" id="KW-1133">Transmembrane helix</keyword>